<keyword evidence="1" id="KW-0547">Nucleotide-binding</keyword>
<reference evidence="1" key="1">
    <citation type="submission" date="2024-08" db="EMBL/GenBank/DDBJ databases">
        <title>Lentilactobacillus sp. nov., isolated from tree bark.</title>
        <authorList>
            <person name="Phuengjayaem S."/>
            <person name="Tanasupawat S."/>
        </authorList>
    </citation>
    <scope>NUCLEOTIDE SEQUENCE</scope>
    <source>
        <strain evidence="1">SPB1-3</strain>
    </source>
</reference>
<keyword evidence="2" id="KW-1185">Reference proteome</keyword>
<evidence type="ECO:0000313" key="1">
    <source>
        <dbReference type="EMBL" id="XFD40116.1"/>
    </source>
</evidence>
<proteinExistence type="predicted"/>
<keyword evidence="1" id="KW-0067">ATP-binding</keyword>
<accession>A0ACD5DG34</accession>
<organism evidence="1 2">
    <name type="scientific">Lentilactobacillus terminaliae</name>
    <dbReference type="NCBI Taxonomy" id="3003483"/>
    <lineage>
        <taxon>Bacteria</taxon>
        <taxon>Bacillati</taxon>
        <taxon>Bacillota</taxon>
        <taxon>Bacilli</taxon>
        <taxon>Lactobacillales</taxon>
        <taxon>Lactobacillaceae</taxon>
        <taxon>Lentilactobacillus</taxon>
    </lineage>
</organism>
<dbReference type="Proteomes" id="UP001149860">
    <property type="component" value="Chromosome"/>
</dbReference>
<evidence type="ECO:0000313" key="2">
    <source>
        <dbReference type="Proteomes" id="UP001149860"/>
    </source>
</evidence>
<dbReference type="EMBL" id="CP168151">
    <property type="protein sequence ID" value="XFD40116.1"/>
    <property type="molecule type" value="Genomic_DNA"/>
</dbReference>
<name>A0ACD5DG34_9LACO</name>
<sequence>MSRVVLKVTKLSKSFGKTKTLHDVSFTCNEGEVVGLVGANGAGKTTIMKSILGLISCDGEILVNDTESTFEHHNVLKDVGALIEYPSLYPFMTGREQLQLFARGENREELVNNVVEELNMSKFIDKLTKGYSLGMKQKVGVALALLNNPKLVILDEPMNGLDPKANKELRTIVENRKAKGTTFLISSHILGDLQKIADRLVIVDDGHIVKKTTMADMLNSGKHSIVLKTSDNVRAKDILSENGYKVLESNNDYVRIAVGSEYNLSVITKTLGNYDIDIIQLNHEDSDLEDSILELLTSSEK</sequence>
<protein>
    <submittedName>
        <fullName evidence="1">ABC transporter ATP-binding protein</fullName>
    </submittedName>
</protein>
<gene>
    <name evidence="1" type="ORF">O0236_002045</name>
</gene>